<dbReference type="InterPro" id="IPR036390">
    <property type="entry name" value="WH_DNA-bd_sf"/>
</dbReference>
<dbReference type="Gene3D" id="1.10.10.10">
    <property type="entry name" value="Winged helix-like DNA-binding domain superfamily/Winged helix DNA-binding domain"/>
    <property type="match status" value="1"/>
</dbReference>
<comment type="caution">
    <text evidence="5">The sequence shown here is derived from an EMBL/GenBank/DDBJ whole genome shotgun (WGS) entry which is preliminary data.</text>
</comment>
<gene>
    <name evidence="5" type="ORF">AB0K40_17575</name>
</gene>
<dbReference type="CDD" id="cd07377">
    <property type="entry name" value="WHTH_GntR"/>
    <property type="match status" value="1"/>
</dbReference>
<evidence type="ECO:0000256" key="1">
    <source>
        <dbReference type="ARBA" id="ARBA00023015"/>
    </source>
</evidence>
<dbReference type="Proteomes" id="UP001552427">
    <property type="component" value="Unassembled WGS sequence"/>
</dbReference>
<keyword evidence="6" id="KW-1185">Reference proteome</keyword>
<dbReference type="InterPro" id="IPR036388">
    <property type="entry name" value="WH-like_DNA-bd_sf"/>
</dbReference>
<evidence type="ECO:0000313" key="5">
    <source>
        <dbReference type="EMBL" id="MEV4287318.1"/>
    </source>
</evidence>
<keyword evidence="3" id="KW-0804">Transcription</keyword>
<evidence type="ECO:0000313" key="6">
    <source>
        <dbReference type="Proteomes" id="UP001552427"/>
    </source>
</evidence>
<name>A0ABV3H461_9ACTN</name>
<evidence type="ECO:0000256" key="3">
    <source>
        <dbReference type="ARBA" id="ARBA00023163"/>
    </source>
</evidence>
<dbReference type="PROSITE" id="PS50949">
    <property type="entry name" value="HTH_GNTR"/>
    <property type="match status" value="1"/>
</dbReference>
<dbReference type="SUPFAM" id="SSF46785">
    <property type="entry name" value="Winged helix' DNA-binding domain"/>
    <property type="match status" value="1"/>
</dbReference>
<dbReference type="Pfam" id="PF00392">
    <property type="entry name" value="GntR"/>
    <property type="match status" value="1"/>
</dbReference>
<accession>A0ABV3H461</accession>
<dbReference type="PANTHER" id="PTHR44846:SF1">
    <property type="entry name" value="MANNOSYL-D-GLYCERATE TRANSPORT_METABOLISM SYSTEM REPRESSOR MNGR-RELATED"/>
    <property type="match status" value="1"/>
</dbReference>
<proteinExistence type="predicted"/>
<dbReference type="InterPro" id="IPR000524">
    <property type="entry name" value="Tscrpt_reg_HTH_GntR"/>
</dbReference>
<evidence type="ECO:0000259" key="4">
    <source>
        <dbReference type="PROSITE" id="PS50949"/>
    </source>
</evidence>
<dbReference type="PANTHER" id="PTHR44846">
    <property type="entry name" value="MANNOSYL-D-GLYCERATE TRANSPORT/METABOLISM SYSTEM REPRESSOR MNGR-RELATED"/>
    <property type="match status" value="1"/>
</dbReference>
<dbReference type="InterPro" id="IPR050679">
    <property type="entry name" value="Bact_HTH_transcr_reg"/>
</dbReference>
<evidence type="ECO:0000256" key="2">
    <source>
        <dbReference type="ARBA" id="ARBA00023125"/>
    </source>
</evidence>
<feature type="domain" description="HTH gntR-type" evidence="4">
    <location>
        <begin position="8"/>
        <end position="78"/>
    </location>
</feature>
<keyword evidence="2" id="KW-0238">DNA-binding</keyword>
<dbReference type="SMART" id="SM00345">
    <property type="entry name" value="HTH_GNTR"/>
    <property type="match status" value="1"/>
</dbReference>
<organism evidence="5 6">
    <name type="scientific">Nonomuraea bangladeshensis</name>
    <dbReference type="NCBI Taxonomy" id="404385"/>
    <lineage>
        <taxon>Bacteria</taxon>
        <taxon>Bacillati</taxon>
        <taxon>Actinomycetota</taxon>
        <taxon>Actinomycetes</taxon>
        <taxon>Streptosporangiales</taxon>
        <taxon>Streptosporangiaceae</taxon>
        <taxon>Nonomuraea</taxon>
    </lineage>
</organism>
<keyword evidence="1" id="KW-0805">Transcription regulation</keyword>
<reference evidence="5 6" key="1">
    <citation type="submission" date="2024-06" db="EMBL/GenBank/DDBJ databases">
        <title>The Natural Products Discovery Center: Release of the First 8490 Sequenced Strains for Exploring Actinobacteria Biosynthetic Diversity.</title>
        <authorList>
            <person name="Kalkreuter E."/>
            <person name="Kautsar S.A."/>
            <person name="Yang D."/>
            <person name="Bader C.D."/>
            <person name="Teijaro C.N."/>
            <person name="Fluegel L."/>
            <person name="Davis C.M."/>
            <person name="Simpson J.R."/>
            <person name="Lauterbach L."/>
            <person name="Steele A.D."/>
            <person name="Gui C."/>
            <person name="Meng S."/>
            <person name="Li G."/>
            <person name="Viehrig K."/>
            <person name="Ye F."/>
            <person name="Su P."/>
            <person name="Kiefer A.F."/>
            <person name="Nichols A."/>
            <person name="Cepeda A.J."/>
            <person name="Yan W."/>
            <person name="Fan B."/>
            <person name="Jiang Y."/>
            <person name="Adhikari A."/>
            <person name="Zheng C.-J."/>
            <person name="Schuster L."/>
            <person name="Cowan T.M."/>
            <person name="Smanski M.J."/>
            <person name="Chevrette M.G."/>
            <person name="De Carvalho L.P.S."/>
            <person name="Shen B."/>
        </authorList>
    </citation>
    <scope>NUCLEOTIDE SEQUENCE [LARGE SCALE GENOMIC DNA]</scope>
    <source>
        <strain evidence="5 6">NPDC049574</strain>
    </source>
</reference>
<dbReference type="RefSeq" id="WP_364451814.1">
    <property type="nucleotide sequence ID" value="NZ_JBFARM010000005.1"/>
</dbReference>
<sequence length="89" mass="9810">MIQWRQNAPKWVQVADILKARIADGTYPPDTPLPSEHRLVQEFGPEFSRGTARKVLTRLREEGVAYSVRGLGTFVAGTEGGASDRRGEG</sequence>
<protein>
    <submittedName>
        <fullName evidence="5">Winged helix-turn-helix domain-containing protein</fullName>
    </submittedName>
</protein>
<dbReference type="EMBL" id="JBFARM010000005">
    <property type="protein sequence ID" value="MEV4287318.1"/>
    <property type="molecule type" value="Genomic_DNA"/>
</dbReference>